<gene>
    <name evidence="2" type="ORF">SEVIR_3G304300v2</name>
</gene>
<reference evidence="2" key="1">
    <citation type="submission" date="2019-03" db="EMBL/GenBank/DDBJ databases">
        <title>WGS assembly of Setaria viridis.</title>
        <authorList>
            <person name="Huang P."/>
            <person name="Jenkins J."/>
            <person name="Grimwood J."/>
            <person name="Barry K."/>
            <person name="Healey A."/>
            <person name="Mamidi S."/>
            <person name="Sreedasyam A."/>
            <person name="Shu S."/>
            <person name="Feldman M."/>
            <person name="Wu J."/>
            <person name="Yu Y."/>
            <person name="Chen C."/>
            <person name="Johnson J."/>
            <person name="Rokhsar D."/>
            <person name="Baxter I."/>
            <person name="Schmutz J."/>
            <person name="Brutnell T."/>
            <person name="Kellogg E."/>
        </authorList>
    </citation>
    <scope>NUCLEOTIDE SEQUENCE [LARGE SCALE GENOMIC DNA]</scope>
</reference>
<proteinExistence type="predicted"/>
<dbReference type="AlphaFoldDB" id="A0A4V6DA24"/>
<sequence length="228" mass="24219">MSLGHRPRHITGPRRVPRHLATPRTPHHPATGRARTPSHRPRVDAKSPAPSHVTRPRCLARPPPHHLTTGWAMHQATQAPASHHAAHQAPPPTTPSSRSPLPALVGRSTCSLLSTPPATSRSARHCSISLPCRSHPLLAHLQTHTAAPRAWALNPTTASSPSSGLAHINALHTALLLLPEPQAAVRAASSDRLLDALLLFCAIQEDEPVRDDLGDGGDGCLCCDAHAI</sequence>
<feature type="region of interest" description="Disordered" evidence="1">
    <location>
        <begin position="1"/>
        <end position="100"/>
    </location>
</feature>
<accession>A0A4V6DA24</accession>
<evidence type="ECO:0000313" key="3">
    <source>
        <dbReference type="Proteomes" id="UP000298652"/>
    </source>
</evidence>
<dbReference type="Gramene" id="TKW28116">
    <property type="protein sequence ID" value="TKW28116"/>
    <property type="gene ID" value="SEVIR_3G304300v2"/>
</dbReference>
<feature type="compositionally biased region" description="Basic residues" evidence="1">
    <location>
        <begin position="1"/>
        <end position="18"/>
    </location>
</feature>
<evidence type="ECO:0000313" key="2">
    <source>
        <dbReference type="EMBL" id="TKW28116.1"/>
    </source>
</evidence>
<evidence type="ECO:0000256" key="1">
    <source>
        <dbReference type="SAM" id="MobiDB-lite"/>
    </source>
</evidence>
<name>A0A4V6DA24_SETVI</name>
<protein>
    <submittedName>
        <fullName evidence="2">Uncharacterized protein</fullName>
    </submittedName>
</protein>
<keyword evidence="3" id="KW-1185">Reference proteome</keyword>
<organism evidence="2 3">
    <name type="scientific">Setaria viridis</name>
    <name type="common">Green bristlegrass</name>
    <name type="synonym">Setaria italica subsp. viridis</name>
    <dbReference type="NCBI Taxonomy" id="4556"/>
    <lineage>
        <taxon>Eukaryota</taxon>
        <taxon>Viridiplantae</taxon>
        <taxon>Streptophyta</taxon>
        <taxon>Embryophyta</taxon>
        <taxon>Tracheophyta</taxon>
        <taxon>Spermatophyta</taxon>
        <taxon>Magnoliopsida</taxon>
        <taxon>Liliopsida</taxon>
        <taxon>Poales</taxon>
        <taxon>Poaceae</taxon>
        <taxon>PACMAD clade</taxon>
        <taxon>Panicoideae</taxon>
        <taxon>Panicodae</taxon>
        <taxon>Paniceae</taxon>
        <taxon>Cenchrinae</taxon>
        <taxon>Setaria</taxon>
    </lineage>
</organism>
<dbReference type="Proteomes" id="UP000298652">
    <property type="component" value="Chromosome 3"/>
</dbReference>
<dbReference type="EMBL" id="CM016554">
    <property type="protein sequence ID" value="TKW28116.1"/>
    <property type="molecule type" value="Genomic_DNA"/>
</dbReference>